<evidence type="ECO:0000313" key="3">
    <source>
        <dbReference type="EMBL" id="RKL64963.1"/>
    </source>
</evidence>
<dbReference type="InterPro" id="IPR050090">
    <property type="entry name" value="Tyrosine_recombinase_XerCD"/>
</dbReference>
<comment type="caution">
    <text evidence="3">The sequence shown here is derived from an EMBL/GenBank/DDBJ whole genome shotgun (WGS) entry which is preliminary data.</text>
</comment>
<dbReference type="Proteomes" id="UP000281498">
    <property type="component" value="Unassembled WGS sequence"/>
</dbReference>
<sequence length="320" mass="38062">MRSLLNEIELYHNLSRLAESTKTIYRKRLKDFAIQLAELTHSPIEELHLEKMYDITDVSGTHLFYKEIDIKIIDCFFFNNIEKSYNWLQNSKHALQSFFLYLYRNYDFFNIMDHITFSLDKYKDKPMKKKMYYLTRHDVLKLMHSVLENSTNLERDSLLFILLISTGSRQSEILNVKVNEIDIENETIYRKQTKNKSSNYIPLRDGLGVSIKKFIEMNNLKDNDYLFMSNGSKIDGNELRKLFNYFLEKANLPDSTPHQLRHNFATVLAENGMDIITIQQLLNHDKNSTTQNYISPNYIRNINVEITENKKVYKHIRKNL</sequence>
<feature type="domain" description="Tyr recombinase" evidence="2">
    <location>
        <begin position="129"/>
        <end position="306"/>
    </location>
</feature>
<proteinExistence type="predicted"/>
<dbReference type="GO" id="GO:0015074">
    <property type="term" value="P:DNA integration"/>
    <property type="evidence" value="ECO:0007669"/>
    <property type="project" value="InterPro"/>
</dbReference>
<dbReference type="InterPro" id="IPR011010">
    <property type="entry name" value="DNA_brk_join_enz"/>
</dbReference>
<name>A0A3A9K5K3_9BACI</name>
<dbReference type="RefSeq" id="WP_110939028.1">
    <property type="nucleotide sequence ID" value="NZ_KZ614148.1"/>
</dbReference>
<reference evidence="3 4" key="1">
    <citation type="submission" date="2017-10" db="EMBL/GenBank/DDBJ databases">
        <title>Bacillus sp. nov., a halophilic bacterium isolated from a Keqin Lake.</title>
        <authorList>
            <person name="Wang H."/>
        </authorList>
    </citation>
    <scope>NUCLEOTIDE SEQUENCE [LARGE SCALE GENOMIC DNA]</scope>
    <source>
        <strain evidence="3 4">KCTC 13187</strain>
    </source>
</reference>
<accession>A0A3A9K5K3</accession>
<evidence type="ECO:0000313" key="4">
    <source>
        <dbReference type="Proteomes" id="UP000281498"/>
    </source>
</evidence>
<dbReference type="PANTHER" id="PTHR30349">
    <property type="entry name" value="PHAGE INTEGRASE-RELATED"/>
    <property type="match status" value="1"/>
</dbReference>
<keyword evidence="1" id="KW-0233">DNA recombination</keyword>
<evidence type="ECO:0000256" key="1">
    <source>
        <dbReference type="ARBA" id="ARBA00023172"/>
    </source>
</evidence>
<protein>
    <recommendedName>
        <fullName evidence="2">Tyr recombinase domain-containing protein</fullName>
    </recommendedName>
</protein>
<dbReference type="GO" id="GO:0006310">
    <property type="term" value="P:DNA recombination"/>
    <property type="evidence" value="ECO:0007669"/>
    <property type="project" value="UniProtKB-KW"/>
</dbReference>
<dbReference type="InterPro" id="IPR013762">
    <property type="entry name" value="Integrase-like_cat_sf"/>
</dbReference>
<dbReference type="AlphaFoldDB" id="A0A3A9K5K3"/>
<dbReference type="CDD" id="cd00397">
    <property type="entry name" value="DNA_BRE_C"/>
    <property type="match status" value="1"/>
</dbReference>
<dbReference type="EMBL" id="PDOE01000027">
    <property type="protein sequence ID" value="RKL64963.1"/>
    <property type="molecule type" value="Genomic_DNA"/>
</dbReference>
<dbReference type="GO" id="GO:0003677">
    <property type="term" value="F:DNA binding"/>
    <property type="evidence" value="ECO:0007669"/>
    <property type="project" value="InterPro"/>
</dbReference>
<dbReference type="SUPFAM" id="SSF56349">
    <property type="entry name" value="DNA breaking-rejoining enzymes"/>
    <property type="match status" value="1"/>
</dbReference>
<dbReference type="PROSITE" id="PS51898">
    <property type="entry name" value="TYR_RECOMBINASE"/>
    <property type="match status" value="1"/>
</dbReference>
<dbReference type="Pfam" id="PF00589">
    <property type="entry name" value="Phage_integrase"/>
    <property type="match status" value="1"/>
</dbReference>
<dbReference type="PANTHER" id="PTHR30349:SF64">
    <property type="entry name" value="PROPHAGE INTEGRASE INTD-RELATED"/>
    <property type="match status" value="1"/>
</dbReference>
<keyword evidence="4" id="KW-1185">Reference proteome</keyword>
<evidence type="ECO:0000259" key="2">
    <source>
        <dbReference type="PROSITE" id="PS51898"/>
    </source>
</evidence>
<dbReference type="OrthoDB" id="111144at2"/>
<gene>
    <name evidence="3" type="ORF">CR203_23430</name>
</gene>
<dbReference type="Gene3D" id="1.10.443.10">
    <property type="entry name" value="Intergrase catalytic core"/>
    <property type="match status" value="1"/>
</dbReference>
<dbReference type="InterPro" id="IPR002104">
    <property type="entry name" value="Integrase_catalytic"/>
</dbReference>
<organism evidence="3 4">
    <name type="scientific">Salipaludibacillus neizhouensis</name>
    <dbReference type="NCBI Taxonomy" id="885475"/>
    <lineage>
        <taxon>Bacteria</taxon>
        <taxon>Bacillati</taxon>
        <taxon>Bacillota</taxon>
        <taxon>Bacilli</taxon>
        <taxon>Bacillales</taxon>
        <taxon>Bacillaceae</taxon>
    </lineage>
</organism>